<dbReference type="InterPro" id="IPR000515">
    <property type="entry name" value="MetI-like"/>
</dbReference>
<sequence>MRTSSRSLTPCPWAASWTSTDAGVPAPALRSVPAPVLTRLASALVVVLGVCTLVFALIHLVPGDPVEAMLGERAQAGDRAALRAALGLDRPLWEQYWSYLGDLLRLDLGASFLDQRPVTAILAERLPATLRLAAAALGIALVVALPLGVLAARFRGSAVDSAAMTLSLLGISIPNFWLGPLLILVFSLWLGWTPVSGDQAPLGIVLPALTLGTALAAILARMVRASMLEVLGEDYVRTARAKGLGEAAVLWRHALRNAWLPVLTVIGLQLGGLLAGAVITETVFAWPGIGSLLVESIKARDFPVVQGCVLLISLSYVAVNTLTDLAYAWIDPRISAD</sequence>
<keyword evidence="2 11" id="KW-0813">Transport</keyword>
<evidence type="ECO:0000256" key="11">
    <source>
        <dbReference type="RuleBase" id="RU363032"/>
    </source>
</evidence>
<comment type="subcellular location">
    <subcellularLocation>
        <location evidence="1 11">Cell membrane</location>
        <topology evidence="1 11">Multi-pass membrane protein</topology>
    </subcellularLocation>
</comment>
<comment type="caution">
    <text evidence="13">The sequence shown here is derived from an EMBL/GenBank/DDBJ whole genome shotgun (WGS) entry which is preliminary data.</text>
</comment>
<evidence type="ECO:0000256" key="3">
    <source>
        <dbReference type="ARBA" id="ARBA00022475"/>
    </source>
</evidence>
<dbReference type="Gene3D" id="1.10.3720.10">
    <property type="entry name" value="MetI-like"/>
    <property type="match status" value="1"/>
</dbReference>
<evidence type="ECO:0000259" key="12">
    <source>
        <dbReference type="PROSITE" id="PS50928"/>
    </source>
</evidence>
<organism evidence="13 14">
    <name type="scientific">Thiohalocapsa halophila</name>
    <dbReference type="NCBI Taxonomy" id="69359"/>
    <lineage>
        <taxon>Bacteria</taxon>
        <taxon>Pseudomonadati</taxon>
        <taxon>Pseudomonadota</taxon>
        <taxon>Gammaproteobacteria</taxon>
        <taxon>Chromatiales</taxon>
        <taxon>Chromatiaceae</taxon>
        <taxon>Thiohalocapsa</taxon>
    </lineage>
</organism>
<evidence type="ECO:0000313" key="14">
    <source>
        <dbReference type="Proteomes" id="UP000748752"/>
    </source>
</evidence>
<evidence type="ECO:0000256" key="4">
    <source>
        <dbReference type="ARBA" id="ARBA00022596"/>
    </source>
</evidence>
<dbReference type="InterPro" id="IPR050045">
    <property type="entry name" value="Opp2B"/>
</dbReference>
<evidence type="ECO:0000256" key="2">
    <source>
        <dbReference type="ARBA" id="ARBA00022448"/>
    </source>
</evidence>
<feature type="transmembrane region" description="Helical" evidence="11">
    <location>
        <begin position="40"/>
        <end position="61"/>
    </location>
</feature>
<dbReference type="PANTHER" id="PTHR43163:SF6">
    <property type="entry name" value="DIPEPTIDE TRANSPORT SYSTEM PERMEASE PROTEIN DPPB-RELATED"/>
    <property type="match status" value="1"/>
</dbReference>
<protein>
    <submittedName>
        <fullName evidence="13">Glutathione ABC transporter permease GsiC</fullName>
    </submittedName>
</protein>
<dbReference type="Proteomes" id="UP000748752">
    <property type="component" value="Unassembled WGS sequence"/>
</dbReference>
<evidence type="ECO:0000256" key="9">
    <source>
        <dbReference type="ARBA" id="ARBA00023136"/>
    </source>
</evidence>
<evidence type="ECO:0000256" key="10">
    <source>
        <dbReference type="ARBA" id="ARBA00024202"/>
    </source>
</evidence>
<feature type="transmembrane region" description="Helical" evidence="11">
    <location>
        <begin position="304"/>
        <end position="330"/>
    </location>
</feature>
<feature type="transmembrane region" description="Helical" evidence="11">
    <location>
        <begin position="258"/>
        <end position="284"/>
    </location>
</feature>
<keyword evidence="7" id="KW-0406">Ion transport</keyword>
<keyword evidence="3" id="KW-1003">Cell membrane</keyword>
<keyword evidence="14" id="KW-1185">Reference proteome</keyword>
<evidence type="ECO:0000256" key="1">
    <source>
        <dbReference type="ARBA" id="ARBA00004651"/>
    </source>
</evidence>
<name>A0ABS1CDH7_9GAMM</name>
<keyword evidence="9 11" id="KW-0472">Membrane</keyword>
<feature type="transmembrane region" description="Helical" evidence="11">
    <location>
        <begin position="202"/>
        <end position="220"/>
    </location>
</feature>
<dbReference type="CDD" id="cd06261">
    <property type="entry name" value="TM_PBP2"/>
    <property type="match status" value="1"/>
</dbReference>
<keyword evidence="4" id="KW-0533">Nickel</keyword>
<dbReference type="EMBL" id="NRRV01000007">
    <property type="protein sequence ID" value="MBK1629956.1"/>
    <property type="molecule type" value="Genomic_DNA"/>
</dbReference>
<proteinExistence type="inferred from homology"/>
<dbReference type="SUPFAM" id="SSF161098">
    <property type="entry name" value="MetI-like"/>
    <property type="match status" value="1"/>
</dbReference>
<evidence type="ECO:0000256" key="8">
    <source>
        <dbReference type="ARBA" id="ARBA00023112"/>
    </source>
</evidence>
<keyword evidence="6 11" id="KW-1133">Transmembrane helix</keyword>
<reference evidence="13 14" key="1">
    <citation type="journal article" date="2020" name="Microorganisms">
        <title>Osmotic Adaptation and Compatible Solute Biosynthesis of Phototrophic Bacteria as Revealed from Genome Analyses.</title>
        <authorList>
            <person name="Imhoff J.F."/>
            <person name="Rahn T."/>
            <person name="Kunzel S."/>
            <person name="Keller A."/>
            <person name="Neulinger S.C."/>
        </authorList>
    </citation>
    <scope>NUCLEOTIDE SEQUENCE [LARGE SCALE GENOMIC DNA]</scope>
    <source>
        <strain evidence="13 14">DSM 6210</strain>
    </source>
</reference>
<comment type="similarity">
    <text evidence="10">Belongs to the binding-protein-dependent transport system permease family. OppBC subfamily.</text>
</comment>
<gene>
    <name evidence="13" type="ORF">CKO31_04205</name>
</gene>
<dbReference type="Pfam" id="PF00528">
    <property type="entry name" value="BPD_transp_1"/>
    <property type="match status" value="1"/>
</dbReference>
<dbReference type="InterPro" id="IPR045621">
    <property type="entry name" value="BPD_transp_1_N"/>
</dbReference>
<evidence type="ECO:0000256" key="7">
    <source>
        <dbReference type="ARBA" id="ARBA00023065"/>
    </source>
</evidence>
<dbReference type="NCBIfam" id="NF045470">
    <property type="entry name" value="Opp2B"/>
    <property type="match status" value="1"/>
</dbReference>
<keyword evidence="8" id="KW-0921">Nickel transport</keyword>
<keyword evidence="5 11" id="KW-0812">Transmembrane</keyword>
<feature type="transmembrane region" description="Helical" evidence="11">
    <location>
        <begin position="166"/>
        <end position="190"/>
    </location>
</feature>
<dbReference type="PROSITE" id="PS50928">
    <property type="entry name" value="ABC_TM1"/>
    <property type="match status" value="1"/>
</dbReference>
<dbReference type="Pfam" id="PF19300">
    <property type="entry name" value="BPD_transp_1_N"/>
    <property type="match status" value="1"/>
</dbReference>
<feature type="transmembrane region" description="Helical" evidence="11">
    <location>
        <begin position="132"/>
        <end position="154"/>
    </location>
</feature>
<dbReference type="InterPro" id="IPR035906">
    <property type="entry name" value="MetI-like_sf"/>
</dbReference>
<evidence type="ECO:0000256" key="5">
    <source>
        <dbReference type="ARBA" id="ARBA00022692"/>
    </source>
</evidence>
<evidence type="ECO:0000256" key="6">
    <source>
        <dbReference type="ARBA" id="ARBA00022989"/>
    </source>
</evidence>
<dbReference type="PANTHER" id="PTHR43163">
    <property type="entry name" value="DIPEPTIDE TRANSPORT SYSTEM PERMEASE PROTEIN DPPB-RELATED"/>
    <property type="match status" value="1"/>
</dbReference>
<feature type="domain" description="ABC transmembrane type-1" evidence="12">
    <location>
        <begin position="126"/>
        <end position="323"/>
    </location>
</feature>
<accession>A0ABS1CDH7</accession>
<evidence type="ECO:0000313" key="13">
    <source>
        <dbReference type="EMBL" id="MBK1629956.1"/>
    </source>
</evidence>